<dbReference type="Gene3D" id="3.80.10.10">
    <property type="entry name" value="Ribonuclease Inhibitor"/>
    <property type="match status" value="1"/>
</dbReference>
<dbReference type="PANTHER" id="PTHR48007">
    <property type="entry name" value="LEUCINE-RICH REPEAT RECEPTOR-LIKE PROTEIN KINASE PXC1"/>
    <property type="match status" value="1"/>
</dbReference>
<dbReference type="EMBL" id="JBBPBM010001530">
    <property type="protein sequence ID" value="KAK8483528.1"/>
    <property type="molecule type" value="Genomic_DNA"/>
</dbReference>
<dbReference type="InterPro" id="IPR046959">
    <property type="entry name" value="PRK1-6/SRF4-like"/>
</dbReference>
<evidence type="ECO:0000313" key="1">
    <source>
        <dbReference type="EMBL" id="KAK8483528.1"/>
    </source>
</evidence>
<dbReference type="Pfam" id="PF00560">
    <property type="entry name" value="LRR_1"/>
    <property type="match status" value="1"/>
</dbReference>
<dbReference type="SUPFAM" id="SSF52058">
    <property type="entry name" value="L domain-like"/>
    <property type="match status" value="1"/>
</dbReference>
<name>A0ABR1ZS52_9ROSI</name>
<evidence type="ECO:0000313" key="2">
    <source>
        <dbReference type="Proteomes" id="UP001472677"/>
    </source>
</evidence>
<dbReference type="Proteomes" id="UP001472677">
    <property type="component" value="Unassembled WGS sequence"/>
</dbReference>
<organism evidence="1 2">
    <name type="scientific">Hibiscus sabdariffa</name>
    <name type="common">roselle</name>
    <dbReference type="NCBI Taxonomy" id="183260"/>
    <lineage>
        <taxon>Eukaryota</taxon>
        <taxon>Viridiplantae</taxon>
        <taxon>Streptophyta</taxon>
        <taxon>Embryophyta</taxon>
        <taxon>Tracheophyta</taxon>
        <taxon>Spermatophyta</taxon>
        <taxon>Magnoliopsida</taxon>
        <taxon>eudicotyledons</taxon>
        <taxon>Gunneridae</taxon>
        <taxon>Pentapetalae</taxon>
        <taxon>rosids</taxon>
        <taxon>malvids</taxon>
        <taxon>Malvales</taxon>
        <taxon>Malvaceae</taxon>
        <taxon>Malvoideae</taxon>
        <taxon>Hibiscus</taxon>
    </lineage>
</organism>
<sequence>MVSCQDNFVNELKIRGDKLVDVSGFSGYAIHNKTLSEKFSIDSLVTTLTTDKVNQFKIFPDFSTLTRLRVLDVKENRFGSKLPAMPQGLVTALLAKNLFSGEIPPQVGISTHLQHIDLSFNHLSGTPPPLCLVRFA</sequence>
<protein>
    <submittedName>
        <fullName evidence="1">Uncharacterized protein</fullName>
    </submittedName>
</protein>
<dbReference type="InterPro" id="IPR001611">
    <property type="entry name" value="Leu-rich_rpt"/>
</dbReference>
<reference evidence="1 2" key="1">
    <citation type="journal article" date="2024" name="G3 (Bethesda)">
        <title>Genome assembly of Hibiscus sabdariffa L. provides insights into metabolisms of medicinal natural products.</title>
        <authorList>
            <person name="Kim T."/>
        </authorList>
    </citation>
    <scope>NUCLEOTIDE SEQUENCE [LARGE SCALE GENOMIC DNA]</scope>
    <source>
        <strain evidence="1">TK-2024</strain>
        <tissue evidence="1">Old leaves</tissue>
    </source>
</reference>
<dbReference type="InterPro" id="IPR032675">
    <property type="entry name" value="LRR_dom_sf"/>
</dbReference>
<dbReference type="PANTHER" id="PTHR48007:SF76">
    <property type="entry name" value="OS03G0145102 PROTEIN"/>
    <property type="match status" value="1"/>
</dbReference>
<gene>
    <name evidence="1" type="ORF">V6N12_036947</name>
</gene>
<keyword evidence="2" id="KW-1185">Reference proteome</keyword>
<accession>A0ABR1ZS52</accession>
<comment type="caution">
    <text evidence="1">The sequence shown here is derived from an EMBL/GenBank/DDBJ whole genome shotgun (WGS) entry which is preliminary data.</text>
</comment>
<proteinExistence type="predicted"/>